<dbReference type="PANTHER" id="PTHR28019">
    <property type="entry name" value="CELL MEMBRANE PROTEIN YLR413W-RELATED"/>
    <property type="match status" value="1"/>
</dbReference>
<dbReference type="InterPro" id="IPR009571">
    <property type="entry name" value="SUR7/Rim9-like_fungi"/>
</dbReference>
<evidence type="ECO:0000313" key="3">
    <source>
        <dbReference type="Proteomes" id="UP000799438"/>
    </source>
</evidence>
<gene>
    <name evidence="2" type="ORF">K452DRAFT_193845</name>
</gene>
<organism evidence="2 3">
    <name type="scientific">Aplosporella prunicola CBS 121167</name>
    <dbReference type="NCBI Taxonomy" id="1176127"/>
    <lineage>
        <taxon>Eukaryota</taxon>
        <taxon>Fungi</taxon>
        <taxon>Dikarya</taxon>
        <taxon>Ascomycota</taxon>
        <taxon>Pezizomycotina</taxon>
        <taxon>Dothideomycetes</taxon>
        <taxon>Dothideomycetes incertae sedis</taxon>
        <taxon>Botryosphaeriales</taxon>
        <taxon>Aplosporellaceae</taxon>
        <taxon>Aplosporella</taxon>
    </lineage>
</organism>
<accession>A0A6A6BT65</accession>
<dbReference type="Pfam" id="PF06687">
    <property type="entry name" value="SUR7"/>
    <property type="match status" value="1"/>
</dbReference>
<feature type="transmembrane region" description="Helical" evidence="1">
    <location>
        <begin position="186"/>
        <end position="209"/>
    </location>
</feature>
<dbReference type="EMBL" id="ML995475">
    <property type="protein sequence ID" value="KAF2146455.1"/>
    <property type="molecule type" value="Genomic_DNA"/>
</dbReference>
<dbReference type="GO" id="GO:0005886">
    <property type="term" value="C:plasma membrane"/>
    <property type="evidence" value="ECO:0007669"/>
    <property type="project" value="InterPro"/>
</dbReference>
<dbReference type="AlphaFoldDB" id="A0A6A6BT65"/>
<protein>
    <submittedName>
        <fullName evidence="2">Uncharacterized protein</fullName>
    </submittedName>
</protein>
<keyword evidence="1" id="KW-1133">Transmembrane helix</keyword>
<keyword evidence="3" id="KW-1185">Reference proteome</keyword>
<dbReference type="InterPro" id="IPR052413">
    <property type="entry name" value="SUR7_domain"/>
</dbReference>
<name>A0A6A6BT65_9PEZI</name>
<dbReference type="PANTHER" id="PTHR28019:SF7">
    <property type="entry name" value="SUR7 PROTEIN"/>
    <property type="match status" value="1"/>
</dbReference>
<proteinExistence type="predicted"/>
<dbReference type="GeneID" id="54293394"/>
<feature type="non-terminal residue" evidence="2">
    <location>
        <position position="291"/>
    </location>
</feature>
<keyword evidence="1" id="KW-0472">Membrane</keyword>
<dbReference type="GO" id="GO:0031505">
    <property type="term" value="P:fungal-type cell wall organization"/>
    <property type="evidence" value="ECO:0007669"/>
    <property type="project" value="TreeGrafter"/>
</dbReference>
<keyword evidence="1" id="KW-0812">Transmembrane</keyword>
<sequence>MRFLALVPVLCTIASLVLGFLCIFAGTKQDGSFMESYNILTLNTSRLGQDYISDSASSWLSSLYHNATSSIASSLNSDLNSLISDVSADLGIQNFYSAHLMTYCSGSYTPTSVANASVPDSAIHKNVSHCSAQKAMFYFDPTAALERSLNNSEIAQRLNIKLADLDWPDDIEDGLRALRIAWKAAFVLYCVGVALAAVSFLASVVAFFMAGRLSAVVNILLAILAFLALALASAVTTAVAVKGSSVVNDKGKEIGLRAERGGKFMAITWAATAAMFVALLVWCVDCCLGRR</sequence>
<reference evidence="2" key="1">
    <citation type="journal article" date="2020" name="Stud. Mycol.">
        <title>101 Dothideomycetes genomes: a test case for predicting lifestyles and emergence of pathogens.</title>
        <authorList>
            <person name="Haridas S."/>
            <person name="Albert R."/>
            <person name="Binder M."/>
            <person name="Bloem J."/>
            <person name="Labutti K."/>
            <person name="Salamov A."/>
            <person name="Andreopoulos B."/>
            <person name="Baker S."/>
            <person name="Barry K."/>
            <person name="Bills G."/>
            <person name="Bluhm B."/>
            <person name="Cannon C."/>
            <person name="Castanera R."/>
            <person name="Culley D."/>
            <person name="Daum C."/>
            <person name="Ezra D."/>
            <person name="Gonzalez J."/>
            <person name="Henrissat B."/>
            <person name="Kuo A."/>
            <person name="Liang C."/>
            <person name="Lipzen A."/>
            <person name="Lutzoni F."/>
            <person name="Magnuson J."/>
            <person name="Mondo S."/>
            <person name="Nolan M."/>
            <person name="Ohm R."/>
            <person name="Pangilinan J."/>
            <person name="Park H.-J."/>
            <person name="Ramirez L."/>
            <person name="Alfaro M."/>
            <person name="Sun H."/>
            <person name="Tritt A."/>
            <person name="Yoshinaga Y."/>
            <person name="Zwiers L.-H."/>
            <person name="Turgeon B."/>
            <person name="Goodwin S."/>
            <person name="Spatafora J."/>
            <person name="Crous P."/>
            <person name="Grigoriev I."/>
        </authorList>
    </citation>
    <scope>NUCLEOTIDE SEQUENCE</scope>
    <source>
        <strain evidence="2">CBS 121167</strain>
    </source>
</reference>
<dbReference type="OrthoDB" id="4159154at2759"/>
<dbReference type="Proteomes" id="UP000799438">
    <property type="component" value="Unassembled WGS sequence"/>
</dbReference>
<evidence type="ECO:0000313" key="2">
    <source>
        <dbReference type="EMBL" id="KAF2146455.1"/>
    </source>
</evidence>
<feature type="transmembrane region" description="Helical" evidence="1">
    <location>
        <begin position="262"/>
        <end position="282"/>
    </location>
</feature>
<feature type="transmembrane region" description="Helical" evidence="1">
    <location>
        <begin position="215"/>
        <end position="241"/>
    </location>
</feature>
<dbReference type="GO" id="GO:0051285">
    <property type="term" value="C:cell cortex of cell tip"/>
    <property type="evidence" value="ECO:0007669"/>
    <property type="project" value="TreeGrafter"/>
</dbReference>
<dbReference type="RefSeq" id="XP_033402164.1">
    <property type="nucleotide sequence ID" value="XM_033535898.1"/>
</dbReference>
<evidence type="ECO:0000256" key="1">
    <source>
        <dbReference type="SAM" id="Phobius"/>
    </source>
</evidence>
<feature type="transmembrane region" description="Helical" evidence="1">
    <location>
        <begin position="6"/>
        <end position="26"/>
    </location>
</feature>